<dbReference type="GO" id="GO:0009267">
    <property type="term" value="P:cellular response to starvation"/>
    <property type="evidence" value="ECO:0007669"/>
    <property type="project" value="TreeGrafter"/>
</dbReference>
<dbReference type="GO" id="GO:0030897">
    <property type="term" value="C:HOPS complex"/>
    <property type="evidence" value="ECO:0007669"/>
    <property type="project" value="TreeGrafter"/>
</dbReference>
<comment type="caution">
    <text evidence="7">The sequence shown here is derived from an EMBL/GenBank/DDBJ whole genome shotgun (WGS) entry which is preliminary data.</text>
</comment>
<dbReference type="GO" id="GO:0016236">
    <property type="term" value="P:macroautophagy"/>
    <property type="evidence" value="ECO:0007669"/>
    <property type="project" value="TreeGrafter"/>
</dbReference>
<keyword evidence="2" id="KW-0653">Protein transport</keyword>
<dbReference type="SMART" id="SM00299">
    <property type="entry name" value="CLH"/>
    <property type="match status" value="1"/>
</dbReference>
<dbReference type="SMART" id="SM00184">
    <property type="entry name" value="RING"/>
    <property type="match status" value="1"/>
</dbReference>
<evidence type="ECO:0000256" key="4">
    <source>
        <dbReference type="PROSITE-ProRule" id="PRU01006"/>
    </source>
</evidence>
<evidence type="ECO:0000313" key="7">
    <source>
        <dbReference type="EMBL" id="KAJ3175357.1"/>
    </source>
</evidence>
<feature type="repeat" description="WD" evidence="3">
    <location>
        <begin position="282"/>
        <end position="323"/>
    </location>
</feature>
<feature type="compositionally biased region" description="Basic and acidic residues" evidence="5">
    <location>
        <begin position="130"/>
        <end position="143"/>
    </location>
</feature>
<dbReference type="PROSITE" id="PS50082">
    <property type="entry name" value="WD_REPEATS_2"/>
    <property type="match status" value="1"/>
</dbReference>
<gene>
    <name evidence="7" type="primary">VPS41</name>
    <name evidence="7" type="ORF">HDU87_006309</name>
</gene>
<dbReference type="SUPFAM" id="SSF57850">
    <property type="entry name" value="RING/U-box"/>
    <property type="match status" value="1"/>
</dbReference>
<dbReference type="GO" id="GO:0005770">
    <property type="term" value="C:late endosome"/>
    <property type="evidence" value="ECO:0007669"/>
    <property type="project" value="TreeGrafter"/>
</dbReference>
<evidence type="ECO:0000259" key="6">
    <source>
        <dbReference type="SMART" id="SM00184"/>
    </source>
</evidence>
<dbReference type="PANTHER" id="PTHR12616">
    <property type="entry name" value="VACUOLAR PROTEIN SORTING VPS41"/>
    <property type="match status" value="1"/>
</dbReference>
<keyword evidence="3" id="KW-0853">WD repeat</keyword>
<feature type="compositionally biased region" description="Low complexity" evidence="5">
    <location>
        <begin position="8"/>
        <end position="26"/>
    </location>
</feature>
<dbReference type="InterPro" id="IPR011990">
    <property type="entry name" value="TPR-like_helical_dom_sf"/>
</dbReference>
<sequence>MPAAPSGSARKPPSVASPAPADSTPPRIRHAPLTDRELQMEALDSPTVDRPSLLDAIDGSVSTSNEHVLLTAELSSVVNPTETVVERAQELAAVTFPKIGSKGAKTEPVAAEEPHSYGDRASDAPMNAGDDVKEAPRVTDSSHEGQSPVSAVQSAMESENNHSGHDEEAGINGTGDDEDEEEDETGEEEEETTEEDEVGEDEPATDLNENDDEEAEEEEEEEGEDDEEEPKLKYQRLASTLGETLKKDAVSTMAVSDRFLALGTHWGVVHILDLIGTDVKRFQCHSATVTALSIDTNGEYVASASDDGKVVINSLYSSEVLLVNYKRPVKAVSLEPDYSKKTTRQFVSGGMAEILTMTGKGWFGNKDVTISSGEGPIYTVQWRGNFIAWANEAGVKIYDVSSQQKIAFIDRPPNSPRADLFRCNLVWKTDYQLLVGWADSVKLCVIKDRSKMDVSSGLPSRYVEIICQFRTDFIVSGIAPLDEDIVLLSFMTDIAESKNVDVIQSGPASRAKSKPPEVHIFTTAGQSVATDVLSLIGFEHYNANDYRLEYLPTDNPAENTFYIVSPKDIVVAKPRTLADHVEWLVERKRYEEALKAAESGKSSLEGNVHVDSIVEIGQKYMETLLSEGRYEEAAATCPKILRADPTLWEEWVTKFSKLQQLPIFYKFIPTSNPQLRPGVYDLVLDALLEANYTMFSETIDSWPPSIYDVSAKVHSVEELLKGDQNNDLLKDIAMRLNSFDKKHDRALFYALVLRRPKALDSVANHNLYAFIQDHALLIMEYDDHILNANVAIMSAIESALLNGSDSSQIFGDIGGNAGLGKVRAATKQDGVQLLVNYPDRISADKVVVQLRKRPKFLHIFLDALFHKDALEGIEFHPLQVELYAEYDYLKLMDFLRISNSYSVEKAYEVCELRDLVPEMVFLLGKMGDNRKALNLIIERLGDVRRAIEFAKEQNDEELWEDLLKYSMDKPSFIVGMLENLGSHINPVRVVERIPNGLEIVGLKDALIKIMTDYGIQLSLRKGCEKILVSDTVELLETLYRAQRRGLILPADVTCSICSLSLEQKAEIDMIVFYCRHSYHELCLVPAEEQVASPSSPSLMRGGTKSAALTPHIENAVRHVYERPNPLPDGRVPIPNLPVSTPGRVITLRRSKPKRFLACPICRNTNKGKLAPSRYE</sequence>
<proteinExistence type="predicted"/>
<protein>
    <submittedName>
        <fullName evidence="7">Vacuolar protein sorting-associated protein 41</fullName>
    </submittedName>
</protein>
<keyword evidence="1" id="KW-0813">Transport</keyword>
<evidence type="ECO:0000256" key="2">
    <source>
        <dbReference type="ARBA" id="ARBA00022927"/>
    </source>
</evidence>
<dbReference type="Pfam" id="PF23411">
    <property type="entry name" value="Beta-prop_Vps41"/>
    <property type="match status" value="1"/>
</dbReference>
<dbReference type="Pfam" id="PF23556">
    <property type="entry name" value="TPR_Vps41"/>
    <property type="match status" value="1"/>
</dbReference>
<feature type="compositionally biased region" description="Polar residues" evidence="5">
    <location>
        <begin position="144"/>
        <end position="158"/>
    </location>
</feature>
<dbReference type="InterPro" id="IPR015943">
    <property type="entry name" value="WD40/YVTN_repeat-like_dom_sf"/>
</dbReference>
<dbReference type="PROSITE" id="PS50236">
    <property type="entry name" value="CHCR"/>
    <property type="match status" value="1"/>
</dbReference>
<feature type="repeat" description="CHCR" evidence="4">
    <location>
        <begin position="831"/>
        <end position="975"/>
    </location>
</feature>
<feature type="compositionally biased region" description="Basic and acidic residues" evidence="5">
    <location>
        <begin position="159"/>
        <end position="168"/>
    </location>
</feature>
<dbReference type="EMBL" id="JADGJQ010000053">
    <property type="protein sequence ID" value="KAJ3175357.1"/>
    <property type="molecule type" value="Genomic_DNA"/>
</dbReference>
<accession>A0AAD5TI16</accession>
<evidence type="ECO:0000256" key="1">
    <source>
        <dbReference type="ARBA" id="ARBA00022448"/>
    </source>
</evidence>
<dbReference type="GO" id="GO:0034058">
    <property type="term" value="P:endosomal vesicle fusion"/>
    <property type="evidence" value="ECO:0007669"/>
    <property type="project" value="TreeGrafter"/>
</dbReference>
<evidence type="ECO:0000256" key="3">
    <source>
        <dbReference type="PROSITE-ProRule" id="PRU00221"/>
    </source>
</evidence>
<dbReference type="InterPro" id="IPR057780">
    <property type="entry name" value="Beta-prop_Vps41"/>
</dbReference>
<feature type="region of interest" description="Disordered" evidence="5">
    <location>
        <begin position="97"/>
        <end position="232"/>
    </location>
</feature>
<name>A0AAD5TI16_9FUNG</name>
<evidence type="ECO:0000256" key="5">
    <source>
        <dbReference type="SAM" id="MobiDB-lite"/>
    </source>
</evidence>
<dbReference type="SUPFAM" id="SSF50978">
    <property type="entry name" value="WD40 repeat-like"/>
    <property type="match status" value="1"/>
</dbReference>
<reference evidence="7" key="1">
    <citation type="submission" date="2020-05" db="EMBL/GenBank/DDBJ databases">
        <title>Phylogenomic resolution of chytrid fungi.</title>
        <authorList>
            <person name="Stajich J.E."/>
            <person name="Amses K."/>
            <person name="Simmons R."/>
            <person name="Seto K."/>
            <person name="Myers J."/>
            <person name="Bonds A."/>
            <person name="Quandt C.A."/>
            <person name="Barry K."/>
            <person name="Liu P."/>
            <person name="Grigoriev I."/>
            <person name="Longcore J.E."/>
            <person name="James T.Y."/>
        </authorList>
    </citation>
    <scope>NUCLEOTIDE SEQUENCE</scope>
    <source>
        <strain evidence="7">JEL0379</strain>
    </source>
</reference>
<dbReference type="Gene3D" id="1.25.40.10">
    <property type="entry name" value="Tetratricopeptide repeat domain"/>
    <property type="match status" value="1"/>
</dbReference>
<organism evidence="7 8">
    <name type="scientific">Geranomyces variabilis</name>
    <dbReference type="NCBI Taxonomy" id="109894"/>
    <lineage>
        <taxon>Eukaryota</taxon>
        <taxon>Fungi</taxon>
        <taxon>Fungi incertae sedis</taxon>
        <taxon>Chytridiomycota</taxon>
        <taxon>Chytridiomycota incertae sedis</taxon>
        <taxon>Chytridiomycetes</taxon>
        <taxon>Spizellomycetales</taxon>
        <taxon>Powellomycetaceae</taxon>
        <taxon>Geranomyces</taxon>
    </lineage>
</organism>
<dbReference type="InterPro" id="IPR045111">
    <property type="entry name" value="Vps41/Vps8"/>
</dbReference>
<feature type="domain" description="RING-type" evidence="6">
    <location>
        <begin position="1054"/>
        <end position="1161"/>
    </location>
</feature>
<feature type="region of interest" description="Disordered" evidence="5">
    <location>
        <begin position="1"/>
        <end position="36"/>
    </location>
</feature>
<dbReference type="InterPro" id="IPR001841">
    <property type="entry name" value="Znf_RING"/>
</dbReference>
<evidence type="ECO:0000313" key="8">
    <source>
        <dbReference type="Proteomes" id="UP001212152"/>
    </source>
</evidence>
<dbReference type="GO" id="GO:0006623">
    <property type="term" value="P:protein targeting to vacuole"/>
    <property type="evidence" value="ECO:0007669"/>
    <property type="project" value="InterPro"/>
</dbReference>
<dbReference type="InterPro" id="IPR000547">
    <property type="entry name" value="Clathrin_H-chain/VPS_repeat"/>
</dbReference>
<dbReference type="FunFam" id="2.130.10.10:FF:000932">
    <property type="entry name" value="Related to Vacuolar assembly protein VPS41"/>
    <property type="match status" value="1"/>
</dbReference>
<dbReference type="InterPro" id="IPR036322">
    <property type="entry name" value="WD40_repeat_dom_sf"/>
</dbReference>
<dbReference type="Proteomes" id="UP001212152">
    <property type="component" value="Unassembled WGS sequence"/>
</dbReference>
<dbReference type="Gene3D" id="2.130.10.10">
    <property type="entry name" value="YVTN repeat-like/Quinoprotein amine dehydrogenase"/>
    <property type="match status" value="1"/>
</dbReference>
<dbReference type="PANTHER" id="PTHR12616:SF1">
    <property type="entry name" value="VACUOLAR PROTEIN SORTING-ASSOCIATED PROTEIN 41 HOMOLOG"/>
    <property type="match status" value="1"/>
</dbReference>
<feature type="compositionally biased region" description="Basic and acidic residues" evidence="5">
    <location>
        <begin position="112"/>
        <end position="122"/>
    </location>
</feature>
<keyword evidence="8" id="KW-1185">Reference proteome</keyword>
<feature type="compositionally biased region" description="Acidic residues" evidence="5">
    <location>
        <begin position="175"/>
        <end position="229"/>
    </location>
</feature>
<dbReference type="SMART" id="SM00320">
    <property type="entry name" value="WD40"/>
    <property type="match status" value="2"/>
</dbReference>
<dbReference type="AlphaFoldDB" id="A0AAD5TI16"/>
<dbReference type="InterPro" id="IPR001680">
    <property type="entry name" value="WD40_rpt"/>
</dbReference>